<keyword evidence="9" id="KW-1185">Reference proteome</keyword>
<dbReference type="RefSeq" id="WP_108826282.1">
    <property type="nucleotide sequence ID" value="NZ_CP023004.1"/>
</dbReference>
<dbReference type="AlphaFoldDB" id="A0A2U8E6D4"/>
<dbReference type="SFLD" id="SFLDS00003">
    <property type="entry name" value="Haloacid_Dehalogenase"/>
    <property type="match status" value="1"/>
</dbReference>
<dbReference type="KEGG" id="elut:CKA38_14945"/>
<dbReference type="GO" id="GO:0016788">
    <property type="term" value="F:hydrolase activity, acting on ester bonds"/>
    <property type="evidence" value="ECO:0007669"/>
    <property type="project" value="InterPro"/>
</dbReference>
<keyword evidence="6 7" id="KW-0460">Magnesium</keyword>
<evidence type="ECO:0000256" key="6">
    <source>
        <dbReference type="ARBA" id="ARBA00022842"/>
    </source>
</evidence>
<dbReference type="EMBL" id="CP023004">
    <property type="protein sequence ID" value="AWI10380.1"/>
    <property type="molecule type" value="Genomic_DNA"/>
</dbReference>
<dbReference type="NCBIfam" id="TIGR01670">
    <property type="entry name" value="KdsC-phosphatas"/>
    <property type="match status" value="1"/>
</dbReference>
<dbReference type="PANTHER" id="PTHR21485">
    <property type="entry name" value="HAD SUPERFAMILY MEMBERS CMAS AND KDSC"/>
    <property type="match status" value="1"/>
</dbReference>
<comment type="cofactor">
    <cofactor evidence="1 7">
        <name>Mg(2+)</name>
        <dbReference type="ChEBI" id="CHEBI:18420"/>
    </cofactor>
</comment>
<dbReference type="InterPro" id="IPR010023">
    <property type="entry name" value="KdsC_fam"/>
</dbReference>
<feature type="binding site" evidence="7">
    <location>
        <position position="29"/>
    </location>
    <ligand>
        <name>substrate</name>
    </ligand>
</feature>
<reference evidence="8 9" key="1">
    <citation type="journal article" date="2018" name="Syst. Appl. Microbiol.">
        <title>Ereboglobus luteus gen. nov. sp. nov. from cockroach guts, and new insights into the oxygen relationship of the genera Opitutus and Didymococcus (Verrucomicrobia: Opitutaceae).</title>
        <authorList>
            <person name="Tegtmeier D."/>
            <person name="Belitz A."/>
            <person name="Radek R."/>
            <person name="Heimerl T."/>
            <person name="Brune A."/>
        </authorList>
    </citation>
    <scope>NUCLEOTIDE SEQUENCE [LARGE SCALE GENOMIC DNA]</scope>
    <source>
        <strain evidence="8 9">Ho45</strain>
    </source>
</reference>
<feature type="binding site" evidence="7">
    <location>
        <position position="27"/>
    </location>
    <ligand>
        <name>Mg(2+)</name>
        <dbReference type="ChEBI" id="CHEBI:18420"/>
    </ligand>
</feature>
<dbReference type="SFLD" id="SFLDG01136">
    <property type="entry name" value="C1.6:_Phosphoserine_Phosphatas"/>
    <property type="match status" value="1"/>
</dbReference>
<keyword evidence="4 7" id="KW-0479">Metal-binding</keyword>
<protein>
    <submittedName>
        <fullName evidence="8">HAD family hydrolase</fullName>
    </submittedName>
</protein>
<gene>
    <name evidence="8" type="ORF">CKA38_14945</name>
</gene>
<evidence type="ECO:0000256" key="4">
    <source>
        <dbReference type="ARBA" id="ARBA00022723"/>
    </source>
</evidence>
<dbReference type="PIRSF" id="PIRSF006118">
    <property type="entry name" value="KDO8-P_Ptase"/>
    <property type="match status" value="1"/>
</dbReference>
<proteinExistence type="inferred from homology"/>
<organism evidence="8 9">
    <name type="scientific">Ereboglobus luteus</name>
    <dbReference type="NCBI Taxonomy" id="1796921"/>
    <lineage>
        <taxon>Bacteria</taxon>
        <taxon>Pseudomonadati</taxon>
        <taxon>Verrucomicrobiota</taxon>
        <taxon>Opitutia</taxon>
        <taxon>Opitutales</taxon>
        <taxon>Opitutaceae</taxon>
        <taxon>Ereboglobus</taxon>
    </lineage>
</organism>
<dbReference type="SFLD" id="SFLDG01138">
    <property type="entry name" value="C1.6.2:_Deoxy-d-mannose-octulo"/>
    <property type="match status" value="1"/>
</dbReference>
<evidence type="ECO:0000256" key="1">
    <source>
        <dbReference type="ARBA" id="ARBA00001946"/>
    </source>
</evidence>
<name>A0A2U8E6D4_9BACT</name>
<evidence type="ECO:0000256" key="2">
    <source>
        <dbReference type="ARBA" id="ARBA00005893"/>
    </source>
</evidence>
<dbReference type="Proteomes" id="UP000244896">
    <property type="component" value="Chromosome"/>
</dbReference>
<dbReference type="GO" id="GO:0008781">
    <property type="term" value="F:N-acylneuraminate cytidylyltransferase activity"/>
    <property type="evidence" value="ECO:0007669"/>
    <property type="project" value="TreeGrafter"/>
</dbReference>
<comment type="subunit">
    <text evidence="3">Homotetramer.</text>
</comment>
<dbReference type="InterPro" id="IPR023214">
    <property type="entry name" value="HAD_sf"/>
</dbReference>
<comment type="similarity">
    <text evidence="2">Belongs to the KdsC family.</text>
</comment>
<dbReference type="FunFam" id="3.40.50.1000:FF:000029">
    <property type="entry name" value="3-deoxy-D-manno-octulosonate 8-phosphate phosphatase KdsC"/>
    <property type="match status" value="1"/>
</dbReference>
<dbReference type="InterPro" id="IPR036412">
    <property type="entry name" value="HAD-like_sf"/>
</dbReference>
<dbReference type="Pfam" id="PF08282">
    <property type="entry name" value="Hydrolase_3"/>
    <property type="match status" value="1"/>
</dbReference>
<dbReference type="SUPFAM" id="SSF56784">
    <property type="entry name" value="HAD-like"/>
    <property type="match status" value="1"/>
</dbReference>
<dbReference type="Gene3D" id="3.40.50.1000">
    <property type="entry name" value="HAD superfamily/HAD-like"/>
    <property type="match status" value="1"/>
</dbReference>
<dbReference type="OrthoDB" id="9805604at2"/>
<sequence>MPTKKSKKTKSQISAAQWRKIRLFAMDVDGILTDGSLIVSSDGTESKTFSILDGAGLIYLGWAGITTAWLSGRKSGATTVRAKDLKIPYVVQGQDDKLAELKKLAAKLKLTADQIVYMGDDAIDAPAIKWAGIGISVSNAQPPALAAADIITKKAAGAGAVREICNCILAAHGK</sequence>
<evidence type="ECO:0000313" key="9">
    <source>
        <dbReference type="Proteomes" id="UP000244896"/>
    </source>
</evidence>
<dbReference type="InterPro" id="IPR050793">
    <property type="entry name" value="CMP-NeuNAc_synthase"/>
</dbReference>
<feature type="binding site" evidence="7">
    <location>
        <position position="120"/>
    </location>
    <ligand>
        <name>Mg(2+)</name>
        <dbReference type="ChEBI" id="CHEBI:18420"/>
    </ligand>
</feature>
<keyword evidence="5 8" id="KW-0378">Hydrolase</keyword>
<evidence type="ECO:0000313" key="8">
    <source>
        <dbReference type="EMBL" id="AWI10380.1"/>
    </source>
</evidence>
<dbReference type="PANTHER" id="PTHR21485:SF3">
    <property type="entry name" value="N-ACYLNEURAMINATE CYTIDYLYLTRANSFERASE"/>
    <property type="match status" value="1"/>
</dbReference>
<evidence type="ECO:0000256" key="7">
    <source>
        <dbReference type="PIRSR" id="PIRSR006118-2"/>
    </source>
</evidence>
<evidence type="ECO:0000256" key="3">
    <source>
        <dbReference type="ARBA" id="ARBA00011881"/>
    </source>
</evidence>
<evidence type="ECO:0000256" key="5">
    <source>
        <dbReference type="ARBA" id="ARBA00022801"/>
    </source>
</evidence>
<dbReference type="GO" id="GO:0046872">
    <property type="term" value="F:metal ion binding"/>
    <property type="evidence" value="ECO:0007669"/>
    <property type="project" value="UniProtKB-KW"/>
</dbReference>
<accession>A0A2U8E6D4</accession>